<reference evidence="2 4" key="2">
    <citation type="journal article" date="2014" name="BMC Genomics">
        <title>An improved genome release (version Mt4.0) for the model legume Medicago truncatula.</title>
        <authorList>
            <person name="Tang H."/>
            <person name="Krishnakumar V."/>
            <person name="Bidwell S."/>
            <person name="Rosen B."/>
            <person name="Chan A."/>
            <person name="Zhou S."/>
            <person name="Gentzbittel L."/>
            <person name="Childs K.L."/>
            <person name="Yandell M."/>
            <person name="Gundlach H."/>
            <person name="Mayer K.F."/>
            <person name="Schwartz D.C."/>
            <person name="Town C.D."/>
        </authorList>
    </citation>
    <scope>GENOME REANNOTATION</scope>
    <source>
        <strain evidence="2">A17</strain>
        <strain evidence="3 4">cv. Jemalong A17</strain>
    </source>
</reference>
<keyword evidence="4" id="KW-1185">Reference proteome</keyword>
<reference evidence="3" key="3">
    <citation type="submission" date="2015-04" db="UniProtKB">
        <authorList>
            <consortium name="EnsemblPlants"/>
        </authorList>
    </citation>
    <scope>IDENTIFICATION</scope>
    <source>
        <strain evidence="3">cv. Jemalong A17</strain>
    </source>
</reference>
<evidence type="ECO:0000313" key="2">
    <source>
        <dbReference type="EMBL" id="KEH18086.1"/>
    </source>
</evidence>
<reference evidence="2 4" key="1">
    <citation type="journal article" date="2011" name="Nature">
        <title>The Medicago genome provides insight into the evolution of rhizobial symbioses.</title>
        <authorList>
            <person name="Young N.D."/>
            <person name="Debelle F."/>
            <person name="Oldroyd G.E."/>
            <person name="Geurts R."/>
            <person name="Cannon S.B."/>
            <person name="Udvardi M.K."/>
            <person name="Benedito V.A."/>
            <person name="Mayer K.F."/>
            <person name="Gouzy J."/>
            <person name="Schoof H."/>
            <person name="Van de Peer Y."/>
            <person name="Proost S."/>
            <person name="Cook D.R."/>
            <person name="Meyers B.C."/>
            <person name="Spannagl M."/>
            <person name="Cheung F."/>
            <person name="De Mita S."/>
            <person name="Krishnakumar V."/>
            <person name="Gundlach H."/>
            <person name="Zhou S."/>
            <person name="Mudge J."/>
            <person name="Bharti A.K."/>
            <person name="Murray J.D."/>
            <person name="Naoumkina M.A."/>
            <person name="Rosen B."/>
            <person name="Silverstein K.A."/>
            <person name="Tang H."/>
            <person name="Rombauts S."/>
            <person name="Zhao P.X."/>
            <person name="Zhou P."/>
            <person name="Barbe V."/>
            <person name="Bardou P."/>
            <person name="Bechner M."/>
            <person name="Bellec A."/>
            <person name="Berger A."/>
            <person name="Berges H."/>
            <person name="Bidwell S."/>
            <person name="Bisseling T."/>
            <person name="Choisne N."/>
            <person name="Couloux A."/>
            <person name="Denny R."/>
            <person name="Deshpande S."/>
            <person name="Dai X."/>
            <person name="Doyle J.J."/>
            <person name="Dudez A.M."/>
            <person name="Farmer A.D."/>
            <person name="Fouteau S."/>
            <person name="Franken C."/>
            <person name="Gibelin C."/>
            <person name="Gish J."/>
            <person name="Goldstein S."/>
            <person name="Gonzalez A.J."/>
            <person name="Green P.J."/>
            <person name="Hallab A."/>
            <person name="Hartog M."/>
            <person name="Hua A."/>
            <person name="Humphray S.J."/>
            <person name="Jeong D.H."/>
            <person name="Jing Y."/>
            <person name="Jocker A."/>
            <person name="Kenton S.M."/>
            <person name="Kim D.J."/>
            <person name="Klee K."/>
            <person name="Lai H."/>
            <person name="Lang C."/>
            <person name="Lin S."/>
            <person name="Macmil S.L."/>
            <person name="Magdelenat G."/>
            <person name="Matthews L."/>
            <person name="McCorrison J."/>
            <person name="Monaghan E.L."/>
            <person name="Mun J.H."/>
            <person name="Najar F.Z."/>
            <person name="Nicholson C."/>
            <person name="Noirot C."/>
            <person name="O'Bleness M."/>
            <person name="Paule C.R."/>
            <person name="Poulain J."/>
            <person name="Prion F."/>
            <person name="Qin B."/>
            <person name="Qu C."/>
            <person name="Retzel E.F."/>
            <person name="Riddle C."/>
            <person name="Sallet E."/>
            <person name="Samain S."/>
            <person name="Samson N."/>
            <person name="Sanders I."/>
            <person name="Saurat O."/>
            <person name="Scarpelli C."/>
            <person name="Schiex T."/>
            <person name="Segurens B."/>
            <person name="Severin A.J."/>
            <person name="Sherrier D.J."/>
            <person name="Shi R."/>
            <person name="Sims S."/>
            <person name="Singer S.R."/>
            <person name="Sinharoy S."/>
            <person name="Sterck L."/>
            <person name="Viollet A."/>
            <person name="Wang B.B."/>
            <person name="Wang K."/>
            <person name="Wang M."/>
            <person name="Wang X."/>
            <person name="Warfsmann J."/>
            <person name="Weissenbach J."/>
            <person name="White D.D."/>
            <person name="White J.D."/>
            <person name="Wiley G.B."/>
            <person name="Wincker P."/>
            <person name="Xing Y."/>
            <person name="Yang L."/>
            <person name="Yao Z."/>
            <person name="Ying F."/>
            <person name="Zhai J."/>
            <person name="Zhou L."/>
            <person name="Zuber A."/>
            <person name="Denarie J."/>
            <person name="Dixon R.A."/>
            <person name="May G.D."/>
            <person name="Schwartz D.C."/>
            <person name="Rogers J."/>
            <person name="Quetier F."/>
            <person name="Town C.D."/>
            <person name="Roe B.A."/>
        </authorList>
    </citation>
    <scope>NUCLEOTIDE SEQUENCE [LARGE SCALE GENOMIC DNA]</scope>
    <source>
        <strain evidence="2">A17</strain>
        <strain evidence="3 4">cv. Jemalong A17</strain>
    </source>
</reference>
<dbReference type="EMBL" id="CM001224">
    <property type="protein sequence ID" value="KEH18086.1"/>
    <property type="molecule type" value="Genomic_DNA"/>
</dbReference>
<feature type="region of interest" description="Disordered" evidence="1">
    <location>
        <begin position="1"/>
        <end position="22"/>
    </location>
</feature>
<feature type="compositionally biased region" description="Basic and acidic residues" evidence="1">
    <location>
        <begin position="1"/>
        <end position="10"/>
    </location>
</feature>
<evidence type="ECO:0000313" key="3">
    <source>
        <dbReference type="EnsemblPlants" id="KEH18086"/>
    </source>
</evidence>
<accession>A0A072TLH8</accession>
<dbReference type="AlphaFoldDB" id="A0A072TLH8"/>
<gene>
    <name evidence="2" type="ordered locus">MTR_8g010650</name>
</gene>
<protein>
    <submittedName>
        <fullName evidence="2 3">Uncharacterized protein</fullName>
    </submittedName>
</protein>
<name>A0A072TLH8_MEDTR</name>
<dbReference type="Proteomes" id="UP000002051">
    <property type="component" value="Chromosome 8"/>
</dbReference>
<dbReference type="EnsemblPlants" id="KEH18086">
    <property type="protein sequence ID" value="KEH18086"/>
    <property type="gene ID" value="MTR_8g010650"/>
</dbReference>
<evidence type="ECO:0000256" key="1">
    <source>
        <dbReference type="SAM" id="MobiDB-lite"/>
    </source>
</evidence>
<organism evidence="2 4">
    <name type="scientific">Medicago truncatula</name>
    <name type="common">Barrel medic</name>
    <name type="synonym">Medicago tribuloides</name>
    <dbReference type="NCBI Taxonomy" id="3880"/>
    <lineage>
        <taxon>Eukaryota</taxon>
        <taxon>Viridiplantae</taxon>
        <taxon>Streptophyta</taxon>
        <taxon>Embryophyta</taxon>
        <taxon>Tracheophyta</taxon>
        <taxon>Spermatophyta</taxon>
        <taxon>Magnoliopsida</taxon>
        <taxon>eudicotyledons</taxon>
        <taxon>Gunneridae</taxon>
        <taxon>Pentapetalae</taxon>
        <taxon>rosids</taxon>
        <taxon>fabids</taxon>
        <taxon>Fabales</taxon>
        <taxon>Fabaceae</taxon>
        <taxon>Papilionoideae</taxon>
        <taxon>50 kb inversion clade</taxon>
        <taxon>NPAAA clade</taxon>
        <taxon>Hologalegina</taxon>
        <taxon>IRL clade</taxon>
        <taxon>Trifolieae</taxon>
        <taxon>Medicago</taxon>
    </lineage>
</organism>
<sequence>MTSSEAEAHQKQPHQKLHFTRSWSSSELCLSSLKSLASFSSKLDCEHQNMFRFTINSASFHALTVESEYNINN</sequence>
<evidence type="ECO:0000313" key="4">
    <source>
        <dbReference type="Proteomes" id="UP000002051"/>
    </source>
</evidence>
<proteinExistence type="predicted"/>
<dbReference type="HOGENOM" id="CLU_2708597_0_0_1"/>